<dbReference type="AlphaFoldDB" id="A0A1D8AW06"/>
<dbReference type="EMBL" id="CP016094">
    <property type="protein sequence ID" value="AOS45072.1"/>
    <property type="molecule type" value="Genomic_DNA"/>
</dbReference>
<keyword evidence="3" id="KW-1185">Reference proteome</keyword>
<reference evidence="2 3" key="1">
    <citation type="submission" date="2016-06" db="EMBL/GenBank/DDBJ databases">
        <title>Three novel species with peptidoglycan cell walls form the new genus Lacunisphaera gen. nov. in the family Opitutaceae of the verrucomicrobial subdivision 4.</title>
        <authorList>
            <person name="Rast P."/>
            <person name="Gloeckner I."/>
            <person name="Jogler M."/>
            <person name="Boedeker C."/>
            <person name="Jeske O."/>
            <person name="Wiegand S."/>
            <person name="Reinhardt R."/>
            <person name="Schumann P."/>
            <person name="Rohde M."/>
            <person name="Spring S."/>
            <person name="Gloeckner F.O."/>
            <person name="Jogler C."/>
        </authorList>
    </citation>
    <scope>NUCLEOTIDE SEQUENCE [LARGE SCALE GENOMIC DNA]</scope>
    <source>
        <strain evidence="2 3">IG16b</strain>
    </source>
</reference>
<evidence type="ECO:0000256" key="1">
    <source>
        <dbReference type="SAM" id="MobiDB-lite"/>
    </source>
</evidence>
<proteinExistence type="predicted"/>
<feature type="region of interest" description="Disordered" evidence="1">
    <location>
        <begin position="152"/>
        <end position="212"/>
    </location>
</feature>
<sequence>MSSAGKSAPFWPERDAAQKHALKQLEQGNEIARDVLFRSSVPRMDRCLRSANQNPPLKWKHHPFMPCRLTTSHLRGGTTAVLYRVILALLHLTVVATAYAAQQTLGIKPPISRPYLATMGAPALRFLDPAPVPPPVVKAIASGPPVAASAPEEAAVSLANDRAAASTPPMPVPVSSPDAAGTKPGQPLPSETAKPEAPTPKALPILPDDTRRKVQSQDFLPLFRLPGSGGPVEDMSVILPGVPVPPAPGNLPPSSATYRVE</sequence>
<accession>A0A1D8AW06</accession>
<name>A0A1D8AW06_9BACT</name>
<protein>
    <submittedName>
        <fullName evidence="2">Uncharacterized protein</fullName>
    </submittedName>
</protein>
<evidence type="ECO:0000313" key="2">
    <source>
        <dbReference type="EMBL" id="AOS45072.1"/>
    </source>
</evidence>
<gene>
    <name evidence="2" type="ORF">Verru16b_02148</name>
</gene>
<dbReference type="STRING" id="1838286.Verru16b_02148"/>
<evidence type="ECO:0000313" key="3">
    <source>
        <dbReference type="Proteomes" id="UP000095228"/>
    </source>
</evidence>
<dbReference type="Proteomes" id="UP000095228">
    <property type="component" value="Chromosome"/>
</dbReference>
<dbReference type="KEGG" id="obg:Verru16b_02148"/>
<feature type="compositionally biased region" description="Low complexity" evidence="1">
    <location>
        <begin position="152"/>
        <end position="167"/>
    </location>
</feature>
<organism evidence="2 3">
    <name type="scientific">Lacunisphaera limnophila</name>
    <dbReference type="NCBI Taxonomy" id="1838286"/>
    <lineage>
        <taxon>Bacteria</taxon>
        <taxon>Pseudomonadati</taxon>
        <taxon>Verrucomicrobiota</taxon>
        <taxon>Opitutia</taxon>
        <taxon>Opitutales</taxon>
        <taxon>Opitutaceae</taxon>
        <taxon>Lacunisphaera</taxon>
    </lineage>
</organism>